<dbReference type="GO" id="GO:0005524">
    <property type="term" value="F:ATP binding"/>
    <property type="evidence" value="ECO:0007669"/>
    <property type="project" value="InterPro"/>
</dbReference>
<evidence type="ECO:0000256" key="2">
    <source>
        <dbReference type="ARBA" id="ARBA00022801"/>
    </source>
</evidence>
<dbReference type="Pfam" id="PF00271">
    <property type="entry name" value="Helicase_C"/>
    <property type="match status" value="1"/>
</dbReference>
<organism evidence="7 8">
    <name type="scientific">Obba rivulosa</name>
    <dbReference type="NCBI Taxonomy" id="1052685"/>
    <lineage>
        <taxon>Eukaryota</taxon>
        <taxon>Fungi</taxon>
        <taxon>Dikarya</taxon>
        <taxon>Basidiomycota</taxon>
        <taxon>Agaricomycotina</taxon>
        <taxon>Agaricomycetes</taxon>
        <taxon>Polyporales</taxon>
        <taxon>Gelatoporiaceae</taxon>
        <taxon>Obba</taxon>
    </lineage>
</organism>
<dbReference type="EMBL" id="KV722408">
    <property type="protein sequence ID" value="OCH90260.1"/>
    <property type="molecule type" value="Genomic_DNA"/>
</dbReference>
<dbReference type="PROSITE" id="PS51192">
    <property type="entry name" value="HELICASE_ATP_BIND_1"/>
    <property type="match status" value="1"/>
</dbReference>
<evidence type="ECO:0000313" key="7">
    <source>
        <dbReference type="EMBL" id="OCH90260.1"/>
    </source>
</evidence>
<dbReference type="PROSITE" id="PS51194">
    <property type="entry name" value="HELICASE_CTER"/>
    <property type="match status" value="1"/>
</dbReference>
<feature type="domain" description="Helicase ATP-binding" evidence="5">
    <location>
        <begin position="411"/>
        <end position="582"/>
    </location>
</feature>
<evidence type="ECO:0000259" key="5">
    <source>
        <dbReference type="PROSITE" id="PS51192"/>
    </source>
</evidence>
<dbReference type="GO" id="GO:0016787">
    <property type="term" value="F:hydrolase activity"/>
    <property type="evidence" value="ECO:0007669"/>
    <property type="project" value="UniProtKB-KW"/>
</dbReference>
<dbReference type="InterPro" id="IPR014001">
    <property type="entry name" value="Helicase_ATP-bd"/>
</dbReference>
<dbReference type="Gene3D" id="1.20.120.850">
    <property type="entry name" value="SWI2/SNF2 ATPases, N-terminal domain"/>
    <property type="match status" value="1"/>
</dbReference>
<dbReference type="GO" id="GO:0005634">
    <property type="term" value="C:nucleus"/>
    <property type="evidence" value="ECO:0007669"/>
    <property type="project" value="TreeGrafter"/>
</dbReference>
<keyword evidence="8" id="KW-1185">Reference proteome</keyword>
<dbReference type="GO" id="GO:0007131">
    <property type="term" value="P:reciprocal meiotic recombination"/>
    <property type="evidence" value="ECO:0007669"/>
    <property type="project" value="TreeGrafter"/>
</dbReference>
<keyword evidence="3" id="KW-0067">ATP-binding</keyword>
<reference evidence="7 8" key="1">
    <citation type="submission" date="2016-07" db="EMBL/GenBank/DDBJ databases">
        <title>Draft genome of the white-rot fungus Obba rivulosa 3A-2.</title>
        <authorList>
            <consortium name="DOE Joint Genome Institute"/>
            <person name="Miettinen O."/>
            <person name="Riley R."/>
            <person name="Acob R."/>
            <person name="Barry K."/>
            <person name="Cullen D."/>
            <person name="De Vries R."/>
            <person name="Hainaut M."/>
            <person name="Hatakka A."/>
            <person name="Henrissat B."/>
            <person name="Hilden K."/>
            <person name="Kuo R."/>
            <person name="Labutti K."/>
            <person name="Lipzen A."/>
            <person name="Makela M.R."/>
            <person name="Sandor L."/>
            <person name="Spatafora J.W."/>
            <person name="Grigoriev I.V."/>
            <person name="Hibbett D.S."/>
        </authorList>
    </citation>
    <scope>NUCLEOTIDE SEQUENCE [LARGE SCALE GENOMIC DNA]</scope>
    <source>
        <strain evidence="7 8">3A-2</strain>
    </source>
</reference>
<dbReference type="PANTHER" id="PTHR45629:SF7">
    <property type="entry name" value="DNA EXCISION REPAIR PROTEIN ERCC-6-RELATED"/>
    <property type="match status" value="1"/>
</dbReference>
<keyword evidence="1" id="KW-0547">Nucleotide-binding</keyword>
<dbReference type="Pfam" id="PF00176">
    <property type="entry name" value="SNF2-rel_dom"/>
    <property type="match status" value="1"/>
</dbReference>
<evidence type="ECO:0000259" key="6">
    <source>
        <dbReference type="PROSITE" id="PS51194"/>
    </source>
</evidence>
<dbReference type="FunFam" id="3.40.50.10810:FF:000020">
    <property type="entry name" value="DNA repair and recombination protein RAD54B"/>
    <property type="match status" value="1"/>
</dbReference>
<evidence type="ECO:0000256" key="3">
    <source>
        <dbReference type="ARBA" id="ARBA00022840"/>
    </source>
</evidence>
<dbReference type="CDD" id="cd18004">
    <property type="entry name" value="DEXHc_RAD54"/>
    <property type="match status" value="1"/>
</dbReference>
<feature type="region of interest" description="Disordered" evidence="4">
    <location>
        <begin position="931"/>
        <end position="954"/>
    </location>
</feature>
<accession>A0A8E2AXV0</accession>
<dbReference type="AlphaFoldDB" id="A0A8E2AXV0"/>
<dbReference type="SUPFAM" id="SSF52540">
    <property type="entry name" value="P-loop containing nucleoside triphosphate hydrolases"/>
    <property type="match status" value="2"/>
</dbReference>
<evidence type="ECO:0000313" key="8">
    <source>
        <dbReference type="Proteomes" id="UP000250043"/>
    </source>
</evidence>
<dbReference type="CDD" id="cd18793">
    <property type="entry name" value="SF2_C_SNF"/>
    <property type="match status" value="1"/>
</dbReference>
<dbReference type="InterPro" id="IPR038718">
    <property type="entry name" value="SNF2-like_sf"/>
</dbReference>
<dbReference type="GO" id="GO:0000724">
    <property type="term" value="P:double-strand break repair via homologous recombination"/>
    <property type="evidence" value="ECO:0007669"/>
    <property type="project" value="TreeGrafter"/>
</dbReference>
<dbReference type="GO" id="GO:0015616">
    <property type="term" value="F:DNA translocase activity"/>
    <property type="evidence" value="ECO:0007669"/>
    <property type="project" value="TreeGrafter"/>
</dbReference>
<sequence length="1083" mass="119772">MPAFLNPQTGALKRKSDANEVDGISYKRQAVDGVAQTSESAKAAYQRGHEQYWMVQWRNPQYKKNKHWEGDAVLVVCGNICKLHDMDGKEFTSGKAHGIDGVHRIDEGVNFSVGSKELEVEYAVKREDFLSGKCFGLGKSTNASANLGNTNAVAKQFKPLRPKVMNNSVHSSLASAPDSKGKGIQLEAVDLVSAGKSRVVENKDSNSFWTVNWRKPQHKKHKTWEGDGYLMLRDGMLSFVSDRGVILGRKKWDRIPLHAGYRGFISGKDIELNCEISEAEMPVIMGTSIEPDLDIDIEPQPSLQTPSSVLLQARRDNNSPISVNSPAIVKNFVAPSSFYGKPPPKPKPKGPLHDPSAEGAIVMKAPTEKQMAKISRKGGHPVPVVIDPVLGRRLRPHQIEGVKFMYECVMGMGEHDGRGCILADEMGMGKTLQTITLIWTLLKQNPCSGVGPAISKALIVCPVTLINNWKNEFHKWLGKDRIGVFVGDKDKKAIKQFNNSRIHQVLVIGYERLRTVIDDLAYCQPPIDLIICDEGHRLKSANNKTSAMFQALSTKRRVILSGTPIQNDLSEFHAMADFCNPGLLDTYPNFRRLYETPILKSRAPGCTTEEKEIGEGRSAQLMTVARSFVLRRDASTLKKYLPPKYEYVVFVTPTKLQLSIFQKLLTADRLDSLVRNSTAESLALINMLTKISNSPILLKATVDHAKSKANAGGDVIKQHAIQEALTLLPGDARVEDVGLSGKLSALARLLKAIRKTTEEKCIIVSHYTSTLNIIEAFCKRAGYTYHRLDGQTPAQKRQEYVNEFNKASQTQRFLFLLSSKAGGVGLNLVGASRLCLVDSDWNPSHDLQSMARIHRDGQKRPVFIYRLLTAGAIDEKIYQRQVTKIGLSDSSESKSDSFTHKDLRDIFTVYADTPCHTHDLLECPCEASDQSGTAGMGDMQDQLTDGDEYGSDDDGPKNFVVASHLKADHTQKLDRAYRKQKKAQLAALGQWTHINCLKPGARSKIQDELLSDLLFDTGKEKPGSVVGRSRLATLFGAVDLENVLAESAANTLTVDQVPGGTISFLFERSSIPKILSDDRELDD</sequence>
<dbReference type="Proteomes" id="UP000250043">
    <property type="component" value="Unassembled WGS sequence"/>
</dbReference>
<dbReference type="SMART" id="SM00490">
    <property type="entry name" value="HELICc"/>
    <property type="match status" value="1"/>
</dbReference>
<keyword evidence="2" id="KW-0378">Hydrolase</keyword>
<dbReference type="OrthoDB" id="413460at2759"/>
<gene>
    <name evidence="7" type="ORF">OBBRIDRAFT_731106</name>
</gene>
<dbReference type="InterPro" id="IPR050496">
    <property type="entry name" value="SNF2_RAD54_helicase_repair"/>
</dbReference>
<feature type="compositionally biased region" description="Acidic residues" evidence="4">
    <location>
        <begin position="944"/>
        <end position="953"/>
    </location>
</feature>
<dbReference type="Gene3D" id="3.40.50.10810">
    <property type="entry name" value="Tandem AAA-ATPase domain"/>
    <property type="match status" value="1"/>
</dbReference>
<dbReference type="SMART" id="SM00487">
    <property type="entry name" value="DEXDc"/>
    <property type="match status" value="1"/>
</dbReference>
<dbReference type="InterPro" id="IPR027417">
    <property type="entry name" value="P-loop_NTPase"/>
</dbReference>
<dbReference type="InterPro" id="IPR001650">
    <property type="entry name" value="Helicase_C-like"/>
</dbReference>
<evidence type="ECO:0008006" key="9">
    <source>
        <dbReference type="Google" id="ProtNLM"/>
    </source>
</evidence>
<dbReference type="InterPro" id="IPR049730">
    <property type="entry name" value="SNF2/RAD54-like_C"/>
</dbReference>
<evidence type="ECO:0000256" key="1">
    <source>
        <dbReference type="ARBA" id="ARBA00022741"/>
    </source>
</evidence>
<dbReference type="PANTHER" id="PTHR45629">
    <property type="entry name" value="SNF2/RAD54 FAMILY MEMBER"/>
    <property type="match status" value="1"/>
</dbReference>
<dbReference type="Gene3D" id="3.40.50.300">
    <property type="entry name" value="P-loop containing nucleotide triphosphate hydrolases"/>
    <property type="match status" value="1"/>
</dbReference>
<feature type="domain" description="Helicase C-terminal" evidence="6">
    <location>
        <begin position="748"/>
        <end position="904"/>
    </location>
</feature>
<evidence type="ECO:0000256" key="4">
    <source>
        <dbReference type="SAM" id="MobiDB-lite"/>
    </source>
</evidence>
<dbReference type="InterPro" id="IPR000330">
    <property type="entry name" value="SNF2_N"/>
</dbReference>
<proteinExistence type="predicted"/>
<name>A0A8E2AXV0_9APHY</name>
<protein>
    <recommendedName>
        <fullName evidence="9">DNA repair and recombination protein RAD54B</fullName>
    </recommendedName>
</protein>